<evidence type="ECO:0000313" key="2">
    <source>
        <dbReference type="Proteomes" id="UP001501758"/>
    </source>
</evidence>
<protein>
    <submittedName>
        <fullName evidence="1">DUF4280 domain-containing protein</fullName>
    </submittedName>
</protein>
<sequence>MANQVCSGAIISCPFGSAPSTLTVLPTSMVNTSNMPAATIMDYTPLVNIMSFGTCSSPSNPTVAAATSAAMGVLTPMPCVPATVSPWSPGVSDVCIGKLTALDDSSTCNCMWGGSISITFAGQVQTTAS</sequence>
<organism evidence="1 2">
    <name type="scientific">Aquimarina litoralis</name>
    <dbReference type="NCBI Taxonomy" id="584605"/>
    <lineage>
        <taxon>Bacteria</taxon>
        <taxon>Pseudomonadati</taxon>
        <taxon>Bacteroidota</taxon>
        <taxon>Flavobacteriia</taxon>
        <taxon>Flavobacteriales</taxon>
        <taxon>Flavobacteriaceae</taxon>
        <taxon>Aquimarina</taxon>
    </lineage>
</organism>
<evidence type="ECO:0000313" key="1">
    <source>
        <dbReference type="EMBL" id="GAA0712085.1"/>
    </source>
</evidence>
<keyword evidence="2" id="KW-1185">Reference proteome</keyword>
<comment type="caution">
    <text evidence="1">The sequence shown here is derived from an EMBL/GenBank/DDBJ whole genome shotgun (WGS) entry which is preliminary data.</text>
</comment>
<dbReference type="InterPro" id="IPR025460">
    <property type="entry name" value="DUF4280"/>
</dbReference>
<name>A0ABP3TME3_9FLAO</name>
<proteinExistence type="predicted"/>
<accession>A0ABP3TME3</accession>
<dbReference type="EMBL" id="BAAAGE010000001">
    <property type="protein sequence ID" value="GAA0712085.1"/>
    <property type="molecule type" value="Genomic_DNA"/>
</dbReference>
<dbReference type="RefSeq" id="WP_343909652.1">
    <property type="nucleotide sequence ID" value="NZ_BAAAGE010000001.1"/>
</dbReference>
<dbReference type="Proteomes" id="UP001501758">
    <property type="component" value="Unassembled WGS sequence"/>
</dbReference>
<gene>
    <name evidence="1" type="ORF">GCM10009430_02160</name>
</gene>
<reference evidence="2" key="1">
    <citation type="journal article" date="2019" name="Int. J. Syst. Evol. Microbiol.">
        <title>The Global Catalogue of Microorganisms (GCM) 10K type strain sequencing project: providing services to taxonomists for standard genome sequencing and annotation.</title>
        <authorList>
            <consortium name="The Broad Institute Genomics Platform"/>
            <consortium name="The Broad Institute Genome Sequencing Center for Infectious Disease"/>
            <person name="Wu L."/>
            <person name="Ma J."/>
        </authorList>
    </citation>
    <scope>NUCLEOTIDE SEQUENCE [LARGE SCALE GENOMIC DNA]</scope>
    <source>
        <strain evidence="2">JCM 15974</strain>
    </source>
</reference>
<dbReference type="Pfam" id="PF14107">
    <property type="entry name" value="DUF4280"/>
    <property type="match status" value="1"/>
</dbReference>